<protein>
    <submittedName>
        <fullName evidence="2">Uncharacterized protein</fullName>
    </submittedName>
</protein>
<evidence type="ECO:0000256" key="1">
    <source>
        <dbReference type="SAM" id="MobiDB-lite"/>
    </source>
</evidence>
<dbReference type="Proteomes" id="UP000006643">
    <property type="component" value="Unassembled WGS sequence"/>
</dbReference>
<dbReference type="EMBL" id="DS028131">
    <property type="protein sequence ID" value="EEY55329.1"/>
    <property type="molecule type" value="Genomic_DNA"/>
</dbReference>
<organism evidence="2 3">
    <name type="scientific">Phytophthora infestans (strain T30-4)</name>
    <name type="common">Potato late blight agent</name>
    <dbReference type="NCBI Taxonomy" id="403677"/>
    <lineage>
        <taxon>Eukaryota</taxon>
        <taxon>Sar</taxon>
        <taxon>Stramenopiles</taxon>
        <taxon>Oomycota</taxon>
        <taxon>Peronosporomycetes</taxon>
        <taxon>Peronosporales</taxon>
        <taxon>Peronosporaceae</taxon>
        <taxon>Phytophthora</taxon>
    </lineage>
</organism>
<evidence type="ECO:0000313" key="3">
    <source>
        <dbReference type="Proteomes" id="UP000006643"/>
    </source>
</evidence>
<dbReference type="InParanoid" id="D0NBA0"/>
<feature type="compositionally biased region" description="Polar residues" evidence="1">
    <location>
        <begin position="18"/>
        <end position="27"/>
    </location>
</feature>
<feature type="region of interest" description="Disordered" evidence="1">
    <location>
        <begin position="1"/>
        <end position="27"/>
    </location>
</feature>
<accession>D0NBA0</accession>
<gene>
    <name evidence="2" type="ORF">PITG_09264</name>
</gene>
<dbReference type="RefSeq" id="XP_002903553.1">
    <property type="nucleotide sequence ID" value="XM_002903507.1"/>
</dbReference>
<dbReference type="HOGENOM" id="CLU_2404289_0_0_1"/>
<feature type="compositionally biased region" description="Basic and acidic residues" evidence="1">
    <location>
        <begin position="1"/>
        <end position="17"/>
    </location>
</feature>
<dbReference type="AlphaFoldDB" id="D0NBA0"/>
<evidence type="ECO:0000313" key="2">
    <source>
        <dbReference type="EMBL" id="EEY55329.1"/>
    </source>
</evidence>
<sequence>MGERTKSAHLQTDETHVFSRSATHGTSSAQNFKHTMVIGDAPSQTCGYCSDELCEWAQYGKDIKGSRLRMLMCRHSRRTSRQVMPAAPLRRIN</sequence>
<dbReference type="GeneID" id="9461747"/>
<name>D0NBA0_PHYIT</name>
<dbReference type="KEGG" id="pif:PITG_09264"/>
<reference evidence="3" key="1">
    <citation type="journal article" date="2009" name="Nature">
        <title>Genome sequence and analysis of the Irish potato famine pathogen Phytophthora infestans.</title>
        <authorList>
            <consortium name="The Broad Institute Genome Sequencing Platform"/>
            <person name="Haas B.J."/>
            <person name="Kamoun S."/>
            <person name="Zody M.C."/>
            <person name="Jiang R.H."/>
            <person name="Handsaker R.E."/>
            <person name="Cano L.M."/>
            <person name="Grabherr M."/>
            <person name="Kodira C.D."/>
            <person name="Raffaele S."/>
            <person name="Torto-Alalibo T."/>
            <person name="Bozkurt T.O."/>
            <person name="Ah-Fong A.M."/>
            <person name="Alvarado L."/>
            <person name="Anderson V.L."/>
            <person name="Armstrong M.R."/>
            <person name="Avrova A."/>
            <person name="Baxter L."/>
            <person name="Beynon J."/>
            <person name="Boevink P.C."/>
            <person name="Bollmann S.R."/>
            <person name="Bos J.I."/>
            <person name="Bulone V."/>
            <person name="Cai G."/>
            <person name="Cakir C."/>
            <person name="Carrington J.C."/>
            <person name="Chawner M."/>
            <person name="Conti L."/>
            <person name="Costanzo S."/>
            <person name="Ewan R."/>
            <person name="Fahlgren N."/>
            <person name="Fischbach M.A."/>
            <person name="Fugelstad J."/>
            <person name="Gilroy E.M."/>
            <person name="Gnerre S."/>
            <person name="Green P.J."/>
            <person name="Grenville-Briggs L.J."/>
            <person name="Griffith J."/>
            <person name="Grunwald N.J."/>
            <person name="Horn K."/>
            <person name="Horner N.R."/>
            <person name="Hu C.H."/>
            <person name="Huitema E."/>
            <person name="Jeong D.H."/>
            <person name="Jones A.M."/>
            <person name="Jones J.D."/>
            <person name="Jones R.W."/>
            <person name="Karlsson E.K."/>
            <person name="Kunjeti S.G."/>
            <person name="Lamour K."/>
            <person name="Liu Z."/>
            <person name="Ma L."/>
            <person name="Maclean D."/>
            <person name="Chibucos M.C."/>
            <person name="McDonald H."/>
            <person name="McWalters J."/>
            <person name="Meijer H.J."/>
            <person name="Morgan W."/>
            <person name="Morris P.F."/>
            <person name="Munro C.A."/>
            <person name="O'Neill K."/>
            <person name="Ospina-Giraldo M."/>
            <person name="Pinzon A."/>
            <person name="Pritchard L."/>
            <person name="Ramsahoye B."/>
            <person name="Ren Q."/>
            <person name="Restrepo S."/>
            <person name="Roy S."/>
            <person name="Sadanandom A."/>
            <person name="Savidor A."/>
            <person name="Schornack S."/>
            <person name="Schwartz D.C."/>
            <person name="Schumann U.D."/>
            <person name="Schwessinger B."/>
            <person name="Seyer L."/>
            <person name="Sharpe T."/>
            <person name="Silvar C."/>
            <person name="Song J."/>
            <person name="Studholme D.J."/>
            <person name="Sykes S."/>
            <person name="Thines M."/>
            <person name="van de Vondervoort P.J."/>
            <person name="Phuntumart V."/>
            <person name="Wawra S."/>
            <person name="Weide R."/>
            <person name="Win J."/>
            <person name="Young C."/>
            <person name="Zhou S."/>
            <person name="Fry W."/>
            <person name="Meyers B.C."/>
            <person name="van West P."/>
            <person name="Ristaino J."/>
            <person name="Govers F."/>
            <person name="Birch P.R."/>
            <person name="Whisson S.C."/>
            <person name="Judelson H.S."/>
            <person name="Nusbaum C."/>
        </authorList>
    </citation>
    <scope>NUCLEOTIDE SEQUENCE [LARGE SCALE GENOMIC DNA]</scope>
    <source>
        <strain evidence="3">T30-4</strain>
    </source>
</reference>
<dbReference type="VEuPathDB" id="FungiDB:PITG_09264"/>
<proteinExistence type="predicted"/>
<keyword evidence="3" id="KW-1185">Reference proteome</keyword>